<dbReference type="InterPro" id="IPR016035">
    <property type="entry name" value="Acyl_Trfase/lysoPLipase"/>
</dbReference>
<dbReference type="Pfam" id="PF01734">
    <property type="entry name" value="Patatin"/>
    <property type="match status" value="1"/>
</dbReference>
<evidence type="ECO:0000313" key="3">
    <source>
        <dbReference type="EMBL" id="XCM34790.1"/>
    </source>
</evidence>
<sequence length="348" mass="39491">MAERKKIVIGCQGGGSHTAFTAGVLKKLLQAGVHERYNIIGLSGTSGGAICATTVWYGLLKWAKGSKEPPYKWLVDFWTKGNAANSLWEEMINDWTIQLINLQDKGIIPQVPANPYNTDWIVNLMTALSPRKEYFDFKALLEEFIPFQEINEIIEPNSPVLVLGACDILAGEFKDFNSRRGEITVDAILASAAIPNVFKAVQGIYWDGLFSQNPPVRELVADVLDQRPDELWIIQINPKTRNDTPKTAEEILDRRNELAGNLSLYQEVRFIELVNEWHRQGMFNEEVQQKYRPVKIRWIDMSPDLCQSLDYASKLSRSRSFIDKLMADGEKQAEQFLVQLKMDTAVPV</sequence>
<dbReference type="GO" id="GO:0006629">
    <property type="term" value="P:lipid metabolic process"/>
    <property type="evidence" value="ECO:0007669"/>
    <property type="project" value="UniProtKB-KW"/>
</dbReference>
<accession>A0AAU8J6P9</accession>
<dbReference type="RefSeq" id="WP_190880632.1">
    <property type="nucleotide sequence ID" value="NZ_CP159837.1"/>
</dbReference>
<protein>
    <submittedName>
        <fullName evidence="3">Patatin-like phospholipase family protein</fullName>
    </submittedName>
</protein>
<evidence type="ECO:0000256" key="1">
    <source>
        <dbReference type="ARBA" id="ARBA00023098"/>
    </source>
</evidence>
<keyword evidence="1" id="KW-0443">Lipid metabolism</keyword>
<reference evidence="3" key="1">
    <citation type="submission" date="2024-07" db="EMBL/GenBank/DDBJ databases">
        <authorList>
            <person name="Kim Y.J."/>
            <person name="Jeong J.Y."/>
        </authorList>
    </citation>
    <scope>NUCLEOTIDE SEQUENCE</scope>
    <source>
        <strain evidence="3">GIHE-MW2</strain>
    </source>
</reference>
<proteinExistence type="predicted"/>
<evidence type="ECO:0000259" key="2">
    <source>
        <dbReference type="Pfam" id="PF01734"/>
    </source>
</evidence>
<dbReference type="EMBL" id="CP159837">
    <property type="protein sequence ID" value="XCM34790.1"/>
    <property type="molecule type" value="Genomic_DNA"/>
</dbReference>
<dbReference type="Gene3D" id="3.40.1090.10">
    <property type="entry name" value="Cytosolic phospholipase A2 catalytic domain"/>
    <property type="match status" value="2"/>
</dbReference>
<name>A0AAU8J6P9_9CYAN</name>
<organism evidence="3">
    <name type="scientific">Planktothricoides raciborskii GIHE-MW2</name>
    <dbReference type="NCBI Taxonomy" id="2792601"/>
    <lineage>
        <taxon>Bacteria</taxon>
        <taxon>Bacillati</taxon>
        <taxon>Cyanobacteriota</taxon>
        <taxon>Cyanophyceae</taxon>
        <taxon>Oscillatoriophycideae</taxon>
        <taxon>Oscillatoriales</taxon>
        <taxon>Oscillatoriaceae</taxon>
        <taxon>Planktothricoides</taxon>
    </lineage>
</organism>
<dbReference type="AlphaFoldDB" id="A0AAU8J6P9"/>
<feature type="domain" description="PNPLA" evidence="2">
    <location>
        <begin position="12"/>
        <end position="219"/>
    </location>
</feature>
<gene>
    <name evidence="3" type="ORF">ABWT76_003424</name>
</gene>
<dbReference type="InterPro" id="IPR002641">
    <property type="entry name" value="PNPLA_dom"/>
</dbReference>
<dbReference type="SUPFAM" id="SSF52151">
    <property type="entry name" value="FabD/lysophospholipase-like"/>
    <property type="match status" value="1"/>
</dbReference>